<gene>
    <name evidence="1" type="ORF">BN14_11677</name>
    <name evidence="2" type="ORF">RSOLAG1IB_08625</name>
</gene>
<organism evidence="1 3">
    <name type="scientific">Thanatephorus cucumeris (strain AG1-IB / isolate 7/3/14)</name>
    <name type="common">Lettuce bottom rot fungus</name>
    <name type="synonym">Rhizoctonia solani</name>
    <dbReference type="NCBI Taxonomy" id="1108050"/>
    <lineage>
        <taxon>Eukaryota</taxon>
        <taxon>Fungi</taxon>
        <taxon>Dikarya</taxon>
        <taxon>Basidiomycota</taxon>
        <taxon>Agaricomycotina</taxon>
        <taxon>Agaricomycetes</taxon>
        <taxon>Cantharellales</taxon>
        <taxon>Ceratobasidiaceae</taxon>
        <taxon>Rhizoctonia</taxon>
        <taxon>Rhizoctonia solani AG-1</taxon>
    </lineage>
</organism>
<name>M5CDP5_THACB</name>
<evidence type="ECO:0000313" key="3">
    <source>
        <dbReference type="Proteomes" id="UP000012065"/>
    </source>
</evidence>
<reference evidence="1" key="1">
    <citation type="submission" date="2012-10" db="EMBL/GenBank/DDBJ databases">
        <authorList>
            <person name="Jelonek L."/>
        </authorList>
    </citation>
    <scope>NUCLEOTIDE SEQUENCE</scope>
    <source>
        <strain evidence="1">Isolate 7/3/14</strain>
    </source>
</reference>
<dbReference type="EMBL" id="LN679130">
    <property type="protein sequence ID" value="CEL58533.1"/>
    <property type="molecule type" value="Genomic_DNA"/>
</dbReference>
<dbReference type="Proteomes" id="UP000012065">
    <property type="component" value="Unassembled WGS sequence"/>
</dbReference>
<reference evidence="1 3" key="2">
    <citation type="journal article" date="2013" name="J. Biotechnol.">
        <title>Establishment and interpretation of the genome sequence of the phytopathogenic fungus Rhizoctonia solani AG1-IB isolate 7/3/14.</title>
        <authorList>
            <person name="Wibberg D.W."/>
            <person name="Jelonek L.J."/>
            <person name="Rupp O.R."/>
            <person name="Hennig M.H."/>
            <person name="Eikmeyer F.E."/>
            <person name="Goesmann A.G."/>
            <person name="Hartmann A.H."/>
            <person name="Borriss R.B."/>
            <person name="Grosch R.G."/>
            <person name="Puehler A.P."/>
            <person name="Schlueter A.S."/>
        </authorList>
    </citation>
    <scope>NUCLEOTIDE SEQUENCE [LARGE SCALE GENOMIC DNA]</scope>
    <source>
        <strain evidence="3">AG1-IB / isolate 7/3/14</strain>
        <strain evidence="1">Isolate 7/3/14</strain>
    </source>
</reference>
<protein>
    <submittedName>
        <fullName evidence="1">Uncharacterized protein</fullName>
    </submittedName>
</protein>
<proteinExistence type="predicted"/>
<sequence>MFSPAASAIRQKILGRILRTPLESSQGPVQPIDHEAKDLDPDTLSGADEVAFYDLKEHEDRYEVLLSARFDFSSLAFAQDIVPTNTPIDTDVESVINALLPNHHATQKFVYRLNSMNLLLDYVRATQCAHPTLVMQRNALITALTVDIDGLVQNAMQQWVVYTTEVTKKHGLQVVHPGQ</sequence>
<dbReference type="HOGENOM" id="CLU_1504471_0_0_1"/>
<dbReference type="EMBL" id="CAOJ01017235">
    <property type="protein sequence ID" value="CCO37521.1"/>
    <property type="molecule type" value="Genomic_DNA"/>
</dbReference>
<evidence type="ECO:0000313" key="4">
    <source>
        <dbReference type="Proteomes" id="UP000059188"/>
    </source>
</evidence>
<accession>M5CDP5</accession>
<dbReference type="OrthoDB" id="10563761at2759"/>
<dbReference type="AlphaFoldDB" id="M5CDP5"/>
<evidence type="ECO:0000313" key="2">
    <source>
        <dbReference type="EMBL" id="CEL58533.1"/>
    </source>
</evidence>
<reference evidence="2 4" key="3">
    <citation type="submission" date="2014-11" db="EMBL/GenBank/DDBJ databases">
        <authorList>
            <person name="Wibberg Daniel"/>
        </authorList>
    </citation>
    <scope>NUCLEOTIDE SEQUENCE [LARGE SCALE GENOMIC DNA]</scope>
    <source>
        <strain evidence="2">Rhizoctonia solani AG1-IB 7/3/14</strain>
    </source>
</reference>
<keyword evidence="4" id="KW-1185">Reference proteome</keyword>
<dbReference type="Proteomes" id="UP000059188">
    <property type="component" value="Unassembled WGS sequence"/>
</dbReference>
<evidence type="ECO:0000313" key="1">
    <source>
        <dbReference type="EMBL" id="CCO37521.1"/>
    </source>
</evidence>